<dbReference type="InterPro" id="IPR018762">
    <property type="entry name" value="ChpT_C"/>
</dbReference>
<dbReference type="Gene3D" id="3.30.565.10">
    <property type="entry name" value="Histidine kinase-like ATPase, C-terminal domain"/>
    <property type="match status" value="1"/>
</dbReference>
<keyword evidence="3" id="KW-1185">Reference proteome</keyword>
<dbReference type="PATRIC" id="fig|1581420.6.peg.2732"/>
<dbReference type="GO" id="GO:0016740">
    <property type="term" value="F:transferase activity"/>
    <property type="evidence" value="ECO:0007669"/>
    <property type="project" value="UniProtKB-KW"/>
</dbReference>
<evidence type="ECO:0000313" key="2">
    <source>
        <dbReference type="EMBL" id="KLE32421.1"/>
    </source>
</evidence>
<name>A0A0G9MNX4_9SPHN</name>
<evidence type="ECO:0000313" key="3">
    <source>
        <dbReference type="Proteomes" id="UP000053464"/>
    </source>
</evidence>
<dbReference type="AlphaFoldDB" id="A0A0G9MNX4"/>
<reference evidence="2 3" key="1">
    <citation type="submission" date="2015-04" db="EMBL/GenBank/DDBJ databases">
        <title>The draft genome sequence of Erythrobacter luteus KA37.</title>
        <authorList>
            <person name="Zhuang L."/>
            <person name="Liu Y."/>
            <person name="Shao Z."/>
        </authorList>
    </citation>
    <scope>NUCLEOTIDE SEQUENCE [LARGE SCALE GENOMIC DNA]</scope>
    <source>
        <strain evidence="2 3">KA37</strain>
    </source>
</reference>
<dbReference type="Gene3D" id="1.10.287.130">
    <property type="match status" value="1"/>
</dbReference>
<feature type="domain" description="Histidine phosphotransferase ChpT C-terminal" evidence="1">
    <location>
        <begin position="80"/>
        <end position="200"/>
    </location>
</feature>
<proteinExistence type="predicted"/>
<dbReference type="EMBL" id="LBHB01000004">
    <property type="protein sequence ID" value="KLE32421.1"/>
    <property type="molecule type" value="Genomic_DNA"/>
</dbReference>
<keyword evidence="2" id="KW-0808">Transferase</keyword>
<organism evidence="2 3">
    <name type="scientific">Aurantiacibacter luteus</name>
    <dbReference type="NCBI Taxonomy" id="1581420"/>
    <lineage>
        <taxon>Bacteria</taxon>
        <taxon>Pseudomonadati</taxon>
        <taxon>Pseudomonadota</taxon>
        <taxon>Alphaproteobacteria</taxon>
        <taxon>Sphingomonadales</taxon>
        <taxon>Erythrobacteraceae</taxon>
        <taxon>Aurantiacibacter</taxon>
    </lineage>
</organism>
<evidence type="ECO:0000259" key="1">
    <source>
        <dbReference type="Pfam" id="PF10090"/>
    </source>
</evidence>
<dbReference type="Pfam" id="PF10090">
    <property type="entry name" value="HPTransfase"/>
    <property type="match status" value="1"/>
</dbReference>
<dbReference type="STRING" id="1581420.AAW00_13370"/>
<dbReference type="InterPro" id="IPR036890">
    <property type="entry name" value="HATPase_C_sf"/>
</dbReference>
<dbReference type="OrthoDB" id="9803702at2"/>
<gene>
    <name evidence="2" type="ORF">AAW00_13370</name>
</gene>
<sequence length="217" mass="22576">MNSSIDLAALLCSRLCHDMLSPVGALNNGLELLADERDPEMRQRCLDLLEQSARTSASKLKFFRLAYGAAGGFGEMVPAEEPREVLQSLTANDERVTLEWAVGEQSLVKPAVKVLLNLASIGLDALVRGGTLAVGAERSGGTTEIAIRAAGPRIAFDAKVGEALAGELDPAELSGKTAPAHMIRELATSLGGGVQFAQSEGALVLGAVLPDPDGMIG</sequence>
<dbReference type="Proteomes" id="UP000053464">
    <property type="component" value="Unassembled WGS sequence"/>
</dbReference>
<comment type="caution">
    <text evidence="2">The sequence shown here is derived from an EMBL/GenBank/DDBJ whole genome shotgun (WGS) entry which is preliminary data.</text>
</comment>
<accession>A0A0G9MNX4</accession>
<protein>
    <submittedName>
        <fullName evidence="2">Histidine phosphotransferase</fullName>
    </submittedName>
</protein>
<dbReference type="RefSeq" id="WP_047004935.1">
    <property type="nucleotide sequence ID" value="NZ_LBHB01000004.1"/>
</dbReference>